<dbReference type="SMART" id="SM00065">
    <property type="entry name" value="GAF"/>
    <property type="match status" value="1"/>
</dbReference>
<evidence type="ECO:0000313" key="5">
    <source>
        <dbReference type="Proteomes" id="UP000265581"/>
    </source>
</evidence>
<organism evidence="4 5">
    <name type="scientific">Aeromicrobium endophyticum</name>
    <dbReference type="NCBI Taxonomy" id="2292704"/>
    <lineage>
        <taxon>Bacteria</taxon>
        <taxon>Bacillati</taxon>
        <taxon>Actinomycetota</taxon>
        <taxon>Actinomycetes</taxon>
        <taxon>Propionibacteriales</taxon>
        <taxon>Nocardioidaceae</taxon>
        <taxon>Aeromicrobium</taxon>
    </lineage>
</organism>
<dbReference type="OrthoDB" id="118142at2"/>
<dbReference type="AlphaFoldDB" id="A0A371PCA7"/>
<feature type="domain" description="PPM-type phosphatase" evidence="3">
    <location>
        <begin position="172"/>
        <end position="388"/>
    </location>
</feature>
<evidence type="ECO:0000259" key="3">
    <source>
        <dbReference type="SMART" id="SM00331"/>
    </source>
</evidence>
<dbReference type="InterPro" id="IPR052016">
    <property type="entry name" value="Bact_Sigma-Reg"/>
</dbReference>
<dbReference type="Gene3D" id="3.30.450.40">
    <property type="match status" value="1"/>
</dbReference>
<keyword evidence="5" id="KW-1185">Reference proteome</keyword>
<accession>A0A371PCA7</accession>
<dbReference type="PANTHER" id="PTHR43156:SF2">
    <property type="entry name" value="STAGE II SPORULATION PROTEIN E"/>
    <property type="match status" value="1"/>
</dbReference>
<evidence type="ECO:0000256" key="1">
    <source>
        <dbReference type="ARBA" id="ARBA00022801"/>
    </source>
</evidence>
<evidence type="ECO:0000313" key="4">
    <source>
        <dbReference type="EMBL" id="REK73552.1"/>
    </source>
</evidence>
<reference evidence="4 5" key="1">
    <citation type="submission" date="2018-08" db="EMBL/GenBank/DDBJ databases">
        <title>Aeromicrobium sp. M2KJ-4, whole genome shotgun sequence.</title>
        <authorList>
            <person name="Tuo L."/>
        </authorList>
    </citation>
    <scope>NUCLEOTIDE SEQUENCE [LARGE SCALE GENOMIC DNA]</scope>
    <source>
        <strain evidence="4 5">M2KJ-4</strain>
    </source>
</reference>
<feature type="domain" description="GAF" evidence="2">
    <location>
        <begin position="10"/>
        <end position="160"/>
    </location>
</feature>
<dbReference type="Pfam" id="PF07228">
    <property type="entry name" value="SpoIIE"/>
    <property type="match status" value="1"/>
</dbReference>
<proteinExistence type="predicted"/>
<protein>
    <submittedName>
        <fullName evidence="4">GAF domain-containing protein</fullName>
    </submittedName>
</protein>
<evidence type="ECO:0000259" key="2">
    <source>
        <dbReference type="SMART" id="SM00065"/>
    </source>
</evidence>
<dbReference type="InterPro" id="IPR036457">
    <property type="entry name" value="PPM-type-like_dom_sf"/>
</dbReference>
<dbReference type="SMART" id="SM00331">
    <property type="entry name" value="PP2C_SIG"/>
    <property type="match status" value="1"/>
</dbReference>
<dbReference type="GO" id="GO:0016791">
    <property type="term" value="F:phosphatase activity"/>
    <property type="evidence" value="ECO:0007669"/>
    <property type="project" value="TreeGrafter"/>
</dbReference>
<dbReference type="InterPro" id="IPR003018">
    <property type="entry name" value="GAF"/>
</dbReference>
<dbReference type="PANTHER" id="PTHR43156">
    <property type="entry name" value="STAGE II SPORULATION PROTEIN E-RELATED"/>
    <property type="match status" value="1"/>
</dbReference>
<dbReference type="Gene3D" id="3.60.40.10">
    <property type="entry name" value="PPM-type phosphatase domain"/>
    <property type="match status" value="1"/>
</dbReference>
<gene>
    <name evidence="4" type="ORF">DX116_08415</name>
</gene>
<dbReference type="Pfam" id="PF01590">
    <property type="entry name" value="GAF"/>
    <property type="match status" value="1"/>
</dbReference>
<dbReference type="SUPFAM" id="SSF55781">
    <property type="entry name" value="GAF domain-like"/>
    <property type="match status" value="1"/>
</dbReference>
<name>A0A371PCA7_9ACTN</name>
<dbReference type="EMBL" id="QUBR01000001">
    <property type="protein sequence ID" value="REK73552.1"/>
    <property type="molecule type" value="Genomic_DNA"/>
</dbReference>
<keyword evidence="1" id="KW-0378">Hydrolase</keyword>
<dbReference type="RefSeq" id="WP_119703662.1">
    <property type="nucleotide sequence ID" value="NZ_JBHSOI010000001.1"/>
</dbReference>
<dbReference type="InterPro" id="IPR029016">
    <property type="entry name" value="GAF-like_dom_sf"/>
</dbReference>
<comment type="caution">
    <text evidence="4">The sequence shown here is derived from an EMBL/GenBank/DDBJ whole genome shotgun (WGS) entry which is preliminary data.</text>
</comment>
<dbReference type="Proteomes" id="UP000265581">
    <property type="component" value="Unassembled WGS sequence"/>
</dbReference>
<dbReference type="InterPro" id="IPR001932">
    <property type="entry name" value="PPM-type_phosphatase-like_dom"/>
</dbReference>
<sequence>MPSPTPLTLDPGADLRQLLTSVRETLAADTAVMLLVDATGAVLEPFASSGLDVTLRTGARVPIGRGFAGAVAGTGRPVVLDDIDAGEVVNPVLRRRGIRSLLGVPLVRDGAVFGVLHVGTLSQRHFTADDVQRLTDLADEVASWFADQSLAEHHTAARVLQRSLIPTLPPSIPGLDVAGRYVPAEGDLGGDWYDVFALPDGRVGFVMGDVLGHGLQPAVVMGRIRSALRSYALIEPSPARVLQMLDRKISHFEAGTLATVLFAVARPPFDSFVVSSAGHWPPLVADGRSPATAVALRTDTMLGLLPDRTRTDTVVPVPEGGSLCLFTDGLIEQRFGAEQAVDPDAGLAAVAASLAASRTAEASCVAVLADLIPEHGTVDDVALLVIRREPT</sequence>